<dbReference type="EMBL" id="AWSA01000004">
    <property type="protein sequence ID" value="EWT03217.1"/>
    <property type="molecule type" value="Genomic_DNA"/>
</dbReference>
<protein>
    <recommendedName>
        <fullName evidence="3">Excreted virulence factor EspC, type VII ESX diderm</fullName>
    </recommendedName>
</protein>
<keyword evidence="2" id="KW-1185">Reference proteome</keyword>
<proteinExistence type="predicted"/>
<dbReference type="AlphaFoldDB" id="W9GDB7"/>
<organism evidence="1 2">
    <name type="scientific">Intrasporangium oryzae NRRL B-24470</name>
    <dbReference type="NCBI Taxonomy" id="1386089"/>
    <lineage>
        <taxon>Bacteria</taxon>
        <taxon>Bacillati</taxon>
        <taxon>Actinomycetota</taxon>
        <taxon>Actinomycetes</taxon>
        <taxon>Micrococcales</taxon>
        <taxon>Intrasporangiaceae</taxon>
        <taxon>Intrasporangium</taxon>
    </lineage>
</organism>
<evidence type="ECO:0000313" key="1">
    <source>
        <dbReference type="EMBL" id="EWT03217.1"/>
    </source>
</evidence>
<accession>W9GDB7</accession>
<dbReference type="Proteomes" id="UP000019489">
    <property type="component" value="Unassembled WGS sequence"/>
</dbReference>
<evidence type="ECO:0008006" key="3">
    <source>
        <dbReference type="Google" id="ProtNLM"/>
    </source>
</evidence>
<gene>
    <name evidence="1" type="ORF">N865_01715</name>
</gene>
<comment type="caution">
    <text evidence="1">The sequence shown here is derived from an EMBL/GenBank/DDBJ whole genome shotgun (WGS) entry which is preliminary data.</text>
</comment>
<reference evidence="1 2" key="1">
    <citation type="submission" date="2013-08" db="EMBL/GenBank/DDBJ databases">
        <title>Intrasporangium oryzae NRRL B-24470.</title>
        <authorList>
            <person name="Liu H."/>
            <person name="Wang G."/>
        </authorList>
    </citation>
    <scope>NUCLEOTIDE SEQUENCE [LARGE SCALE GENOMIC DNA]</scope>
    <source>
        <strain evidence="1 2">NRRL B-24470</strain>
    </source>
</reference>
<sequence>MRERIMRRRVEPDAVADDAGGVERAGRLLAGVRVGAALGPLASFLPGGQVARCLAESRSEWDRQVASVAREVGALADGLTATAAGYTEVESVVARHLGGHG</sequence>
<evidence type="ECO:0000313" key="2">
    <source>
        <dbReference type="Proteomes" id="UP000019489"/>
    </source>
</evidence>
<name>W9GDB7_9MICO</name>